<feature type="chain" id="PRO_5034824160" evidence="2">
    <location>
        <begin position="25"/>
        <end position="154"/>
    </location>
</feature>
<name>A0A8G2BGB9_9PROT</name>
<keyword evidence="1" id="KW-0472">Membrane</keyword>
<keyword evidence="2" id="KW-0732">Signal</keyword>
<feature type="transmembrane region" description="Helical" evidence="1">
    <location>
        <begin position="34"/>
        <end position="52"/>
    </location>
</feature>
<dbReference type="Proteomes" id="UP000198615">
    <property type="component" value="Unassembled WGS sequence"/>
</dbReference>
<feature type="transmembrane region" description="Helical" evidence="1">
    <location>
        <begin position="112"/>
        <end position="130"/>
    </location>
</feature>
<organism evidence="3 4">
    <name type="scientific">Thalassobaculum litoreum DSM 18839</name>
    <dbReference type="NCBI Taxonomy" id="1123362"/>
    <lineage>
        <taxon>Bacteria</taxon>
        <taxon>Pseudomonadati</taxon>
        <taxon>Pseudomonadota</taxon>
        <taxon>Alphaproteobacteria</taxon>
        <taxon>Rhodospirillales</taxon>
        <taxon>Thalassobaculaceae</taxon>
        <taxon>Thalassobaculum</taxon>
    </lineage>
</organism>
<keyword evidence="4" id="KW-1185">Reference proteome</keyword>
<evidence type="ECO:0000256" key="1">
    <source>
        <dbReference type="SAM" id="Phobius"/>
    </source>
</evidence>
<sequence>MRRSLSVSGLAVVALLSVARPASADTTTTLAQTFALTLAGTIIGAYGLPYVLPAVAPTVGSAYAATAGAVNGALTPIFSAPATVAAGYTATAGAIDGALSTAGAYTVMQPRLVGAVSGMAIGLISGLYIFSEPAVEDVATGPLDTTNTVVMLQQ</sequence>
<proteinExistence type="predicted"/>
<dbReference type="AlphaFoldDB" id="A0A8G2BGB9"/>
<evidence type="ECO:0000313" key="3">
    <source>
        <dbReference type="EMBL" id="SDF53329.1"/>
    </source>
</evidence>
<feature type="signal peptide" evidence="2">
    <location>
        <begin position="1"/>
        <end position="24"/>
    </location>
</feature>
<dbReference type="EMBL" id="FNBW01000004">
    <property type="protein sequence ID" value="SDF53329.1"/>
    <property type="molecule type" value="Genomic_DNA"/>
</dbReference>
<gene>
    <name evidence="3" type="ORF">SAMN05660686_01569</name>
</gene>
<protein>
    <submittedName>
        <fullName evidence="3">Uncharacterized protein</fullName>
    </submittedName>
</protein>
<evidence type="ECO:0000256" key="2">
    <source>
        <dbReference type="SAM" id="SignalP"/>
    </source>
</evidence>
<dbReference type="RefSeq" id="WP_139189154.1">
    <property type="nucleotide sequence ID" value="NZ_FNBW01000004.1"/>
</dbReference>
<keyword evidence="1" id="KW-0812">Transmembrane</keyword>
<evidence type="ECO:0000313" key="4">
    <source>
        <dbReference type="Proteomes" id="UP000198615"/>
    </source>
</evidence>
<accession>A0A8G2BGB9</accession>
<reference evidence="3 4" key="1">
    <citation type="submission" date="2016-10" db="EMBL/GenBank/DDBJ databases">
        <authorList>
            <person name="Varghese N."/>
            <person name="Submissions S."/>
        </authorList>
    </citation>
    <scope>NUCLEOTIDE SEQUENCE [LARGE SCALE GENOMIC DNA]</scope>
    <source>
        <strain evidence="3 4">DSM 18839</strain>
    </source>
</reference>
<comment type="caution">
    <text evidence="3">The sequence shown here is derived from an EMBL/GenBank/DDBJ whole genome shotgun (WGS) entry which is preliminary data.</text>
</comment>
<keyword evidence="1" id="KW-1133">Transmembrane helix</keyword>